<dbReference type="KEGG" id="kcm:ABWK59_10910"/>
<keyword evidence="2" id="KW-0472">Membrane</keyword>
<evidence type="ECO:0000256" key="1">
    <source>
        <dbReference type="SAM" id="MobiDB-lite"/>
    </source>
</evidence>
<feature type="region of interest" description="Disordered" evidence="1">
    <location>
        <begin position="1"/>
        <end position="263"/>
    </location>
</feature>
<feature type="compositionally biased region" description="Low complexity" evidence="1">
    <location>
        <begin position="321"/>
        <end position="345"/>
    </location>
</feature>
<feature type="region of interest" description="Disordered" evidence="1">
    <location>
        <begin position="292"/>
        <end position="345"/>
    </location>
</feature>
<keyword evidence="2" id="KW-0812">Transmembrane</keyword>
<feature type="compositionally biased region" description="Gly residues" evidence="1">
    <location>
        <begin position="311"/>
        <end position="320"/>
    </location>
</feature>
<feature type="compositionally biased region" description="Low complexity" evidence="1">
    <location>
        <begin position="165"/>
        <end position="207"/>
    </location>
</feature>
<feature type="compositionally biased region" description="Pro residues" evidence="1">
    <location>
        <begin position="33"/>
        <end position="58"/>
    </location>
</feature>
<gene>
    <name evidence="3" type="ORF">ABWK59_10910</name>
</gene>
<sequence length="494" mass="49579">MTDQNNTAPAVWDPTARGGAGGWVRRKPADGPAAPPAPQAAPAAAPPGPPGFPPPAPVSTPQQAPGGGQPARPAATAAFPPVPGSTPAPLPQAVQSPAPLPPLAQQPGGAFPGAGVPGAPGPHAGPGAPVAPPFGQEADATQRLPLQPGTGAPPTAPPPFGASPGGPSFPAQPGAAPGFPPFEQQPGFPPQGFDQRGPAPQGPGRQPFDQQAFEQPGFGRQPSQPGFPPPAQAGYDQPGFDRPGFDRPGPEYEIGYEEERPRSRTPLLAAVGGVLVLVIGVGAFWAVRNSDDDGKKPAVAAKSAQPAPVPGTGGDAGGGTAPSSAPSTAAPSPTAPDAAGPKAAEQAKAFDGLLARGENAKAPIGSAVAKVRSCPAKAEIDGAVEVFETGAKQRDELIADLAKLELTDLPGGAEAAQTLKTAWQQSGDIDRAYAAWARTVGSQGCANNAAPNTADLKRANDLNPQATQSKKDFVAKWNSIAGVYTLTPRTWDRI</sequence>
<feature type="transmembrane region" description="Helical" evidence="2">
    <location>
        <begin position="267"/>
        <end position="287"/>
    </location>
</feature>
<proteinExistence type="predicted"/>
<evidence type="ECO:0000313" key="3">
    <source>
        <dbReference type="EMBL" id="XCM79403.1"/>
    </source>
</evidence>
<name>A0AAU8JU79_9ACTN</name>
<keyword evidence="2" id="KW-1133">Transmembrane helix</keyword>
<dbReference type="RefSeq" id="WP_354640028.1">
    <property type="nucleotide sequence ID" value="NZ_CP159872.1"/>
</dbReference>
<feature type="compositionally biased region" description="Low complexity" evidence="1">
    <location>
        <begin position="70"/>
        <end position="79"/>
    </location>
</feature>
<evidence type="ECO:0000256" key="2">
    <source>
        <dbReference type="SAM" id="Phobius"/>
    </source>
</evidence>
<dbReference type="AlphaFoldDB" id="A0AAU8JU79"/>
<feature type="compositionally biased region" description="Low complexity" evidence="1">
    <location>
        <begin position="144"/>
        <end position="153"/>
    </location>
</feature>
<organism evidence="3">
    <name type="scientific">Kitasatospora camelliae</name>
    <dbReference type="NCBI Taxonomy" id="3156397"/>
    <lineage>
        <taxon>Bacteria</taxon>
        <taxon>Bacillati</taxon>
        <taxon>Actinomycetota</taxon>
        <taxon>Actinomycetes</taxon>
        <taxon>Kitasatosporales</taxon>
        <taxon>Streptomycetaceae</taxon>
        <taxon>Kitasatospora</taxon>
    </lineage>
</organism>
<protein>
    <submittedName>
        <fullName evidence="3">Uncharacterized protein</fullName>
    </submittedName>
</protein>
<feature type="compositionally biased region" description="Pro residues" evidence="1">
    <location>
        <begin position="80"/>
        <end position="90"/>
    </location>
</feature>
<accession>A0AAU8JU79</accession>
<dbReference type="EMBL" id="CP159872">
    <property type="protein sequence ID" value="XCM79403.1"/>
    <property type="molecule type" value="Genomic_DNA"/>
</dbReference>
<reference evidence="3" key="1">
    <citation type="submission" date="2024-06" db="EMBL/GenBank/DDBJ databases">
        <title>The genome sequences of Kitasatospora sp. strain HUAS MG31.</title>
        <authorList>
            <person name="Mo P."/>
        </authorList>
    </citation>
    <scope>NUCLEOTIDE SEQUENCE</scope>
    <source>
        <strain evidence="3">HUAS MG31</strain>
    </source>
</reference>